<gene>
    <name evidence="2" type="ORF">QFZ34_000781</name>
</gene>
<reference evidence="2 3" key="1">
    <citation type="submission" date="2023-07" db="EMBL/GenBank/DDBJ databases">
        <title>Comparative genomics of wheat-associated soil bacteria to identify genetic determinants of phenazine resistance.</title>
        <authorList>
            <person name="Mouncey N."/>
        </authorList>
    </citation>
    <scope>NUCLEOTIDE SEQUENCE [LARGE SCALE GENOMIC DNA]</scope>
    <source>
        <strain evidence="2 3">W4I11</strain>
    </source>
</reference>
<dbReference type="EMBL" id="JAUSZT010000002">
    <property type="protein sequence ID" value="MDQ0995604.1"/>
    <property type="molecule type" value="Genomic_DNA"/>
</dbReference>
<evidence type="ECO:0008006" key="4">
    <source>
        <dbReference type="Google" id="ProtNLM"/>
    </source>
</evidence>
<comment type="caution">
    <text evidence="2">The sequence shown here is derived from an EMBL/GenBank/DDBJ whole genome shotgun (WGS) entry which is preliminary data.</text>
</comment>
<evidence type="ECO:0000313" key="3">
    <source>
        <dbReference type="Proteomes" id="UP001237780"/>
    </source>
</evidence>
<proteinExistence type="predicted"/>
<sequence>MKRTIIVTISALLLSTSPLFAQDTVIVEVPQTARDYVIAHPTDPIVVEEDLTMGTAVPEDVELVPIPDAPDYSYVYVDKRPIIVSTKDRKVVYMSQ</sequence>
<accession>A0ABU0S4D3</accession>
<dbReference type="Proteomes" id="UP001237780">
    <property type="component" value="Unassembled WGS sequence"/>
</dbReference>
<dbReference type="Pfam" id="PF06823">
    <property type="entry name" value="DUF1236"/>
    <property type="match status" value="1"/>
</dbReference>
<dbReference type="InterPro" id="IPR009642">
    <property type="entry name" value="DUF1236"/>
</dbReference>
<keyword evidence="3" id="KW-1185">Reference proteome</keyword>
<evidence type="ECO:0000256" key="1">
    <source>
        <dbReference type="SAM" id="SignalP"/>
    </source>
</evidence>
<organism evidence="2 3">
    <name type="scientific">Phyllobacterium ifriqiyense</name>
    <dbReference type="NCBI Taxonomy" id="314238"/>
    <lineage>
        <taxon>Bacteria</taxon>
        <taxon>Pseudomonadati</taxon>
        <taxon>Pseudomonadota</taxon>
        <taxon>Alphaproteobacteria</taxon>
        <taxon>Hyphomicrobiales</taxon>
        <taxon>Phyllobacteriaceae</taxon>
        <taxon>Phyllobacterium</taxon>
    </lineage>
</organism>
<feature type="signal peptide" evidence="1">
    <location>
        <begin position="1"/>
        <end position="21"/>
    </location>
</feature>
<protein>
    <recommendedName>
        <fullName evidence="4">DUF1236 domain-containing protein</fullName>
    </recommendedName>
</protein>
<name>A0ABU0S4D3_9HYPH</name>
<feature type="chain" id="PRO_5045449591" description="DUF1236 domain-containing protein" evidence="1">
    <location>
        <begin position="22"/>
        <end position="96"/>
    </location>
</feature>
<evidence type="ECO:0000313" key="2">
    <source>
        <dbReference type="EMBL" id="MDQ0995604.1"/>
    </source>
</evidence>
<keyword evidence="1" id="KW-0732">Signal</keyword>
<dbReference type="RefSeq" id="WP_307277133.1">
    <property type="nucleotide sequence ID" value="NZ_JAUSZT010000002.1"/>
</dbReference>